<sequence>MSSTNFNSPSRDIPSYARLQPAAAHYYAELSEQGVWDLDVIEKDWRDQQPFLASRGYLLRPRYHPTWKPSWVGTNLDPHFCEDGIAQRTPQLLDARRLDGTLVALKRTRNTTTEINIARFLSSILDAKNHSVTVLDYFPDPSETTMSFIVMPLLRPYNDPPFAALAEVLDFVGQTLEGLSFMHSRRVAHLDCAGPNIMMDARPLFPQGWHPVRRRCAPDGVYDLPPVSRLDTPVRYYFIDFGNSTCFLPEEPPYVVGVQGRDRSVPELSWEIPYDAFKVDVYAMGHMYQEDLLETYYGLAPLIPLLRRMTDHDPDRRPTAEDALNDFKDIFSGFDPSSIRSRIRRRDESVPERILNNIRHFMGHSL</sequence>
<dbReference type="STRING" id="933084.A0A067QNA6"/>
<dbReference type="PROSITE" id="PS50011">
    <property type="entry name" value="PROTEIN_KINASE_DOM"/>
    <property type="match status" value="1"/>
</dbReference>
<evidence type="ECO:0000313" key="2">
    <source>
        <dbReference type="EMBL" id="KDQ64116.1"/>
    </source>
</evidence>
<reference evidence="3" key="1">
    <citation type="journal article" date="2014" name="Proc. Natl. Acad. Sci. U.S.A.">
        <title>Extensive sampling of basidiomycete genomes demonstrates inadequacy of the white-rot/brown-rot paradigm for wood decay fungi.</title>
        <authorList>
            <person name="Riley R."/>
            <person name="Salamov A.A."/>
            <person name="Brown D.W."/>
            <person name="Nagy L.G."/>
            <person name="Floudas D."/>
            <person name="Held B.W."/>
            <person name="Levasseur A."/>
            <person name="Lombard V."/>
            <person name="Morin E."/>
            <person name="Otillar R."/>
            <person name="Lindquist E.A."/>
            <person name="Sun H."/>
            <person name="LaButti K.M."/>
            <person name="Schmutz J."/>
            <person name="Jabbour D."/>
            <person name="Luo H."/>
            <person name="Baker S.E."/>
            <person name="Pisabarro A.G."/>
            <person name="Walton J.D."/>
            <person name="Blanchette R.A."/>
            <person name="Henrissat B."/>
            <person name="Martin F."/>
            <person name="Cullen D."/>
            <person name="Hibbett D.S."/>
            <person name="Grigoriev I.V."/>
        </authorList>
    </citation>
    <scope>NUCLEOTIDE SEQUENCE [LARGE SCALE GENOMIC DNA]</scope>
    <source>
        <strain evidence="3">MUCL 33604</strain>
    </source>
</reference>
<dbReference type="InterPro" id="IPR011009">
    <property type="entry name" value="Kinase-like_dom_sf"/>
</dbReference>
<dbReference type="SMART" id="SM00220">
    <property type="entry name" value="S_TKc"/>
    <property type="match status" value="1"/>
</dbReference>
<dbReference type="EMBL" id="KL197709">
    <property type="protein sequence ID" value="KDQ64116.1"/>
    <property type="molecule type" value="Genomic_DNA"/>
</dbReference>
<dbReference type="OrthoDB" id="5987198at2759"/>
<dbReference type="InParanoid" id="A0A067QNA6"/>
<evidence type="ECO:0000259" key="1">
    <source>
        <dbReference type="PROSITE" id="PS50011"/>
    </source>
</evidence>
<keyword evidence="3" id="KW-1185">Reference proteome</keyword>
<dbReference type="AlphaFoldDB" id="A0A067QNA6"/>
<dbReference type="Proteomes" id="UP000027265">
    <property type="component" value="Unassembled WGS sequence"/>
</dbReference>
<name>A0A067QNA6_9AGAM</name>
<feature type="domain" description="Protein kinase" evidence="1">
    <location>
        <begin position="27"/>
        <end position="366"/>
    </location>
</feature>
<gene>
    <name evidence="2" type="ORF">JAAARDRAFT_52110</name>
</gene>
<dbReference type="GO" id="GO:0004672">
    <property type="term" value="F:protein kinase activity"/>
    <property type="evidence" value="ECO:0007669"/>
    <property type="project" value="InterPro"/>
</dbReference>
<protein>
    <recommendedName>
        <fullName evidence="1">Protein kinase domain-containing protein</fullName>
    </recommendedName>
</protein>
<accession>A0A067QNA6</accession>
<dbReference type="SUPFAM" id="SSF56112">
    <property type="entry name" value="Protein kinase-like (PK-like)"/>
    <property type="match status" value="1"/>
</dbReference>
<evidence type="ECO:0000313" key="3">
    <source>
        <dbReference type="Proteomes" id="UP000027265"/>
    </source>
</evidence>
<dbReference type="GO" id="GO:0005524">
    <property type="term" value="F:ATP binding"/>
    <property type="evidence" value="ECO:0007669"/>
    <property type="project" value="InterPro"/>
</dbReference>
<proteinExistence type="predicted"/>
<organism evidence="2 3">
    <name type="scientific">Jaapia argillacea MUCL 33604</name>
    <dbReference type="NCBI Taxonomy" id="933084"/>
    <lineage>
        <taxon>Eukaryota</taxon>
        <taxon>Fungi</taxon>
        <taxon>Dikarya</taxon>
        <taxon>Basidiomycota</taxon>
        <taxon>Agaricomycotina</taxon>
        <taxon>Agaricomycetes</taxon>
        <taxon>Agaricomycetidae</taxon>
        <taxon>Jaapiales</taxon>
        <taxon>Jaapiaceae</taxon>
        <taxon>Jaapia</taxon>
    </lineage>
</organism>
<dbReference type="HOGENOM" id="CLU_044121_2_1_1"/>
<dbReference type="Gene3D" id="1.10.510.10">
    <property type="entry name" value="Transferase(Phosphotransferase) domain 1"/>
    <property type="match status" value="1"/>
</dbReference>
<dbReference type="InterPro" id="IPR000719">
    <property type="entry name" value="Prot_kinase_dom"/>
</dbReference>